<keyword evidence="9 11" id="KW-0472">Membrane</keyword>
<evidence type="ECO:0000313" key="13">
    <source>
        <dbReference type="Proteomes" id="UP000184330"/>
    </source>
</evidence>
<dbReference type="GO" id="GO:0005744">
    <property type="term" value="C:TIM23 mitochondrial import inner membrane translocase complex"/>
    <property type="evidence" value="ECO:0007669"/>
    <property type="project" value="UniProtKB-UniRule"/>
</dbReference>
<comment type="subcellular location">
    <subcellularLocation>
        <location evidence="1 11">Mitochondrion inner membrane</location>
        <topology evidence="1 11">Single-pass membrane protein</topology>
    </subcellularLocation>
</comment>
<sequence length="229" mass="25740">MNTLVKPHTLLRYPTSLRSLASLRLYATQTGLGSSNAAPRPRRRAVTPFNDDGRVPWGHLSAGEKVARTTQQTFNFGFIIIGAVLTGGVAYVLYTEVFAADSKTRVFNRAVDEVKKDSRCTDLLGEEKKIIAYGEPTWNKWARARPLASSLRKDQYGVDHLIMHFNVEGPLNKGVVNLHMIKRPSDDEFAYKYLVLDVKGHQRIYLQNADATPDSPAKSKTKFFGISWR</sequence>
<evidence type="ECO:0000256" key="7">
    <source>
        <dbReference type="ARBA" id="ARBA00022989"/>
    </source>
</evidence>
<keyword evidence="11" id="KW-0811">Translocation</keyword>
<accession>A0A1L7XC19</accession>
<dbReference type="AlphaFoldDB" id="A0A1L7XC19"/>
<dbReference type="InterPro" id="IPR038552">
    <property type="entry name" value="Tim21_IMS_sf"/>
</dbReference>
<keyword evidence="11" id="KW-0813">Transport</keyword>
<evidence type="ECO:0000256" key="10">
    <source>
        <dbReference type="ARBA" id="ARBA00060204"/>
    </source>
</evidence>
<dbReference type="PANTHER" id="PTHR13032">
    <property type="entry name" value="MITOCHONDRIAL IMPORT INNER MEMBRANE TRANSLOCASE SUBUNIT TIM21"/>
    <property type="match status" value="1"/>
</dbReference>
<protein>
    <recommendedName>
        <fullName evidence="3 11">Mitochondrial import inner membrane translocase subunit Tim21</fullName>
    </recommendedName>
</protein>
<dbReference type="STRING" id="576137.A0A1L7XC19"/>
<dbReference type="GO" id="GO:0030150">
    <property type="term" value="P:protein import into mitochondrial matrix"/>
    <property type="evidence" value="ECO:0007669"/>
    <property type="project" value="UniProtKB-UniRule"/>
</dbReference>
<evidence type="ECO:0000256" key="5">
    <source>
        <dbReference type="ARBA" id="ARBA00022792"/>
    </source>
</evidence>
<organism evidence="12 13">
    <name type="scientific">Phialocephala subalpina</name>
    <dbReference type="NCBI Taxonomy" id="576137"/>
    <lineage>
        <taxon>Eukaryota</taxon>
        <taxon>Fungi</taxon>
        <taxon>Dikarya</taxon>
        <taxon>Ascomycota</taxon>
        <taxon>Pezizomycotina</taxon>
        <taxon>Leotiomycetes</taxon>
        <taxon>Helotiales</taxon>
        <taxon>Mollisiaceae</taxon>
        <taxon>Phialocephala</taxon>
        <taxon>Phialocephala fortinii species complex</taxon>
    </lineage>
</organism>
<evidence type="ECO:0000256" key="3">
    <source>
        <dbReference type="ARBA" id="ARBA00020726"/>
    </source>
</evidence>
<dbReference type="EMBL" id="FJOG01000021">
    <property type="protein sequence ID" value="CZR62555.1"/>
    <property type="molecule type" value="Genomic_DNA"/>
</dbReference>
<evidence type="ECO:0000256" key="11">
    <source>
        <dbReference type="RuleBase" id="RU367142"/>
    </source>
</evidence>
<dbReference type="Proteomes" id="UP000184330">
    <property type="component" value="Unassembled WGS sequence"/>
</dbReference>
<dbReference type="Gene3D" id="3.10.450.320">
    <property type="entry name" value="Mitochondrial import inner membrane translocase subunit Tim21"/>
    <property type="match status" value="1"/>
</dbReference>
<evidence type="ECO:0000256" key="8">
    <source>
        <dbReference type="ARBA" id="ARBA00023128"/>
    </source>
</evidence>
<comment type="similarity">
    <text evidence="2 11">Belongs to the TIM21 family.</text>
</comment>
<evidence type="ECO:0000256" key="4">
    <source>
        <dbReference type="ARBA" id="ARBA00022692"/>
    </source>
</evidence>
<comment type="function">
    <text evidence="10">Essential component of the TIM23 complex, a complex that mediates the translocation of transit peptide-containing proteins across the mitochondrial inner membrane. Required to keep the TOM and the TIM23 complexes in close contact. At some point, it is released from the TOM23 complex to allow protein translocation into the mitochondrial matrix.</text>
</comment>
<dbReference type="PANTHER" id="PTHR13032:SF6">
    <property type="entry name" value="MITOCHONDRIAL IMPORT INNER MEMBRANE TRANSLOCASE SUBUNIT TIM21"/>
    <property type="match status" value="1"/>
</dbReference>
<dbReference type="InterPro" id="IPR013261">
    <property type="entry name" value="Tim21"/>
</dbReference>
<keyword evidence="7 11" id="KW-1133">Transmembrane helix</keyword>
<evidence type="ECO:0000313" key="12">
    <source>
        <dbReference type="EMBL" id="CZR62555.1"/>
    </source>
</evidence>
<name>A0A1L7XC19_9HELO</name>
<proteinExistence type="inferred from homology"/>
<keyword evidence="6" id="KW-0809">Transit peptide</keyword>
<reference evidence="12 13" key="1">
    <citation type="submission" date="2016-03" db="EMBL/GenBank/DDBJ databases">
        <authorList>
            <person name="Ploux O."/>
        </authorList>
    </citation>
    <scope>NUCLEOTIDE SEQUENCE [LARGE SCALE GENOMIC DNA]</scope>
    <source>
        <strain evidence="12 13">UAMH 11012</strain>
    </source>
</reference>
<dbReference type="Pfam" id="PF08294">
    <property type="entry name" value="TIM21"/>
    <property type="match status" value="1"/>
</dbReference>
<gene>
    <name evidence="12" type="ORF">PAC_12452</name>
</gene>
<dbReference type="OrthoDB" id="436405at2759"/>
<evidence type="ECO:0000256" key="1">
    <source>
        <dbReference type="ARBA" id="ARBA00004434"/>
    </source>
</evidence>
<evidence type="ECO:0000256" key="2">
    <source>
        <dbReference type="ARBA" id="ARBA00010867"/>
    </source>
</evidence>
<keyword evidence="4 11" id="KW-0812">Transmembrane</keyword>
<keyword evidence="5 11" id="KW-0999">Mitochondrion inner membrane</keyword>
<keyword evidence="8 11" id="KW-0496">Mitochondrion</keyword>
<evidence type="ECO:0000256" key="6">
    <source>
        <dbReference type="ARBA" id="ARBA00022946"/>
    </source>
</evidence>
<evidence type="ECO:0000256" key="9">
    <source>
        <dbReference type="ARBA" id="ARBA00023136"/>
    </source>
</evidence>
<dbReference type="FunFam" id="3.10.450.320:FF:000002">
    <property type="entry name" value="Mitochondrial import inner membrane translocase subunit tim21"/>
    <property type="match status" value="1"/>
</dbReference>
<keyword evidence="13" id="KW-1185">Reference proteome</keyword>
<feature type="transmembrane region" description="Helical" evidence="11">
    <location>
        <begin position="74"/>
        <end position="94"/>
    </location>
</feature>
<comment type="subunit">
    <text evidence="11">Component of the TIM23 complex.</text>
</comment>
<keyword evidence="11" id="KW-0653">Protein transport</keyword>